<dbReference type="Gene3D" id="3.10.180.10">
    <property type="entry name" value="2,3-Dihydroxybiphenyl 1,2-Dioxygenase, domain 1"/>
    <property type="match status" value="1"/>
</dbReference>
<name>A0A3N4Q606_9BACT</name>
<comment type="caution">
    <text evidence="3">The sequence shown here is derived from an EMBL/GenBank/DDBJ whole genome shotgun (WGS) entry which is preliminary data.</text>
</comment>
<dbReference type="EMBL" id="RPDH01000001">
    <property type="protein sequence ID" value="RPE12961.1"/>
    <property type="molecule type" value="Genomic_DNA"/>
</dbReference>
<dbReference type="Proteomes" id="UP000278351">
    <property type="component" value="Unassembled WGS sequence"/>
</dbReference>
<proteinExistence type="predicted"/>
<keyword evidence="4" id="KW-1185">Reference proteome</keyword>
<dbReference type="GO" id="GO:0046872">
    <property type="term" value="F:metal ion binding"/>
    <property type="evidence" value="ECO:0007669"/>
    <property type="project" value="UniProtKB-KW"/>
</dbReference>
<reference evidence="3 4" key="1">
    <citation type="submission" date="2018-11" db="EMBL/GenBank/DDBJ databases">
        <title>Chitinophaga lutea sp.nov., isolate from arsenic contaminated soil.</title>
        <authorList>
            <person name="Zong Y."/>
        </authorList>
    </citation>
    <scope>NUCLEOTIDE SEQUENCE [LARGE SCALE GENOMIC DNA]</scope>
    <source>
        <strain evidence="3 4">ZY74</strain>
    </source>
</reference>
<dbReference type="InterPro" id="IPR051785">
    <property type="entry name" value="MMCE/EMCE_epimerase"/>
</dbReference>
<keyword evidence="1" id="KW-0479">Metal-binding</keyword>
<evidence type="ECO:0000259" key="2">
    <source>
        <dbReference type="PROSITE" id="PS51819"/>
    </source>
</evidence>
<dbReference type="PANTHER" id="PTHR43048:SF3">
    <property type="entry name" value="METHYLMALONYL-COA EPIMERASE, MITOCHONDRIAL"/>
    <property type="match status" value="1"/>
</dbReference>
<feature type="domain" description="VOC" evidence="2">
    <location>
        <begin position="4"/>
        <end position="132"/>
    </location>
</feature>
<sequence>MAIQIAGLAPLLQVFDMPSSISFYRDLLGFSVTETDREAGDDVDWALLRFNGVELMLNTAYEKTFRPAAPDPKRMAQREDFTLYFGCPDVDAAYTHLRAKGLEIAPPVITHYGFKALGVKDPDGFNLVFHWPAR</sequence>
<dbReference type="Pfam" id="PF00903">
    <property type="entry name" value="Glyoxalase"/>
    <property type="match status" value="1"/>
</dbReference>
<dbReference type="OrthoDB" id="9796521at2"/>
<dbReference type="RefSeq" id="WP_123845477.1">
    <property type="nucleotide sequence ID" value="NZ_RPDH01000001.1"/>
</dbReference>
<dbReference type="PANTHER" id="PTHR43048">
    <property type="entry name" value="METHYLMALONYL-COA EPIMERASE"/>
    <property type="match status" value="1"/>
</dbReference>
<organism evidence="3 4">
    <name type="scientific">Chitinophaga lutea</name>
    <dbReference type="NCBI Taxonomy" id="2488634"/>
    <lineage>
        <taxon>Bacteria</taxon>
        <taxon>Pseudomonadati</taxon>
        <taxon>Bacteroidota</taxon>
        <taxon>Chitinophagia</taxon>
        <taxon>Chitinophagales</taxon>
        <taxon>Chitinophagaceae</taxon>
        <taxon>Chitinophaga</taxon>
    </lineage>
</organism>
<dbReference type="GO" id="GO:0004493">
    <property type="term" value="F:methylmalonyl-CoA epimerase activity"/>
    <property type="evidence" value="ECO:0007669"/>
    <property type="project" value="TreeGrafter"/>
</dbReference>
<dbReference type="AlphaFoldDB" id="A0A3N4Q606"/>
<dbReference type="InterPro" id="IPR029068">
    <property type="entry name" value="Glyas_Bleomycin-R_OHBP_Dase"/>
</dbReference>
<gene>
    <name evidence="3" type="ORF">EGT74_05310</name>
</gene>
<accession>A0A3N4Q606</accession>
<protein>
    <submittedName>
        <fullName evidence="3">VOC family protein</fullName>
    </submittedName>
</protein>
<dbReference type="InterPro" id="IPR037523">
    <property type="entry name" value="VOC_core"/>
</dbReference>
<evidence type="ECO:0000313" key="3">
    <source>
        <dbReference type="EMBL" id="RPE12961.1"/>
    </source>
</evidence>
<dbReference type="SUPFAM" id="SSF54593">
    <property type="entry name" value="Glyoxalase/Bleomycin resistance protein/Dihydroxybiphenyl dioxygenase"/>
    <property type="match status" value="1"/>
</dbReference>
<evidence type="ECO:0000313" key="4">
    <source>
        <dbReference type="Proteomes" id="UP000278351"/>
    </source>
</evidence>
<evidence type="ECO:0000256" key="1">
    <source>
        <dbReference type="ARBA" id="ARBA00022723"/>
    </source>
</evidence>
<dbReference type="PROSITE" id="PS51819">
    <property type="entry name" value="VOC"/>
    <property type="match status" value="1"/>
</dbReference>
<dbReference type="GO" id="GO:0046491">
    <property type="term" value="P:L-methylmalonyl-CoA metabolic process"/>
    <property type="evidence" value="ECO:0007669"/>
    <property type="project" value="TreeGrafter"/>
</dbReference>
<dbReference type="InterPro" id="IPR004360">
    <property type="entry name" value="Glyas_Fos-R_dOase_dom"/>
</dbReference>